<evidence type="ECO:0008006" key="4">
    <source>
        <dbReference type="Google" id="ProtNLM"/>
    </source>
</evidence>
<evidence type="ECO:0000313" key="2">
    <source>
        <dbReference type="EMBL" id="NKE38774.1"/>
    </source>
</evidence>
<protein>
    <recommendedName>
        <fullName evidence="4">ECF transporter S component</fullName>
    </recommendedName>
</protein>
<proteinExistence type="predicted"/>
<keyword evidence="3" id="KW-1185">Reference proteome</keyword>
<accession>A0A846U188</accession>
<evidence type="ECO:0000313" key="3">
    <source>
        <dbReference type="Proteomes" id="UP000584587"/>
    </source>
</evidence>
<feature type="transmembrane region" description="Helical" evidence="1">
    <location>
        <begin position="65"/>
        <end position="87"/>
    </location>
</feature>
<reference evidence="2 3" key="1">
    <citation type="submission" date="2020-04" db="EMBL/GenBank/DDBJ databases">
        <title>Complete genome sequence of Spiroplasma platyhelix ATCC 51748, an insect isolate.</title>
        <authorList>
            <person name="Green E.A."/>
            <person name="Klassen J.L."/>
        </authorList>
    </citation>
    <scope>NUCLEOTIDE SEQUENCE [LARGE SCALE GENOMIC DNA]</scope>
    <source>
        <strain evidence="2 3">PALS-1</strain>
    </source>
</reference>
<gene>
    <name evidence="2" type="ORF">HER12_03320</name>
</gene>
<keyword evidence="1" id="KW-1133">Transmembrane helix</keyword>
<dbReference type="EMBL" id="JAAVVK010000002">
    <property type="protein sequence ID" value="NKE38774.1"/>
    <property type="molecule type" value="Genomic_DNA"/>
</dbReference>
<feature type="transmembrane region" description="Helical" evidence="1">
    <location>
        <begin position="36"/>
        <end position="59"/>
    </location>
</feature>
<keyword evidence="1" id="KW-0812">Transmembrane</keyword>
<name>A0A846U188_9MOLU</name>
<keyword evidence="1" id="KW-0472">Membrane</keyword>
<organism evidence="2 3">
    <name type="scientific">Spiroplasma platyhelix PALS-1</name>
    <dbReference type="NCBI Taxonomy" id="1276218"/>
    <lineage>
        <taxon>Bacteria</taxon>
        <taxon>Bacillati</taxon>
        <taxon>Mycoplasmatota</taxon>
        <taxon>Mollicutes</taxon>
        <taxon>Entomoplasmatales</taxon>
        <taxon>Spiroplasmataceae</taxon>
        <taxon>Spiroplasma</taxon>
    </lineage>
</organism>
<sequence>MSLHVQKLLRLLIIALYSALVFALKEALAILPNIEVVTFLLSFAALVFPLSISISIPLIFNLCEILLRGVATWVILYFIAWPLLVLLIWSFKKVIKKHWWLFIVLNSLWGFTFGTLDAFLHLLMYGKSAFFAYWLNGLLFDAVHGVSNAVVAGVLYQPVMHLWDLRLKYYIISYDALEESQPTAPINAG</sequence>
<evidence type="ECO:0000256" key="1">
    <source>
        <dbReference type="SAM" id="Phobius"/>
    </source>
</evidence>
<feature type="transmembrane region" description="Helical" evidence="1">
    <location>
        <begin position="99"/>
        <end position="125"/>
    </location>
</feature>
<comment type="caution">
    <text evidence="2">The sequence shown here is derived from an EMBL/GenBank/DDBJ whole genome shotgun (WGS) entry which is preliminary data.</text>
</comment>
<dbReference type="Proteomes" id="UP000584587">
    <property type="component" value="Unassembled WGS sequence"/>
</dbReference>
<feature type="transmembrane region" description="Helical" evidence="1">
    <location>
        <begin position="6"/>
        <end position="24"/>
    </location>
</feature>
<feature type="transmembrane region" description="Helical" evidence="1">
    <location>
        <begin position="131"/>
        <end position="156"/>
    </location>
</feature>
<dbReference type="RefSeq" id="WP_168105244.1">
    <property type="nucleotide sequence ID" value="NZ_CP051215.1"/>
</dbReference>
<dbReference type="AlphaFoldDB" id="A0A846U188"/>
<dbReference type="Gene3D" id="1.10.1760.20">
    <property type="match status" value="1"/>
</dbReference>